<evidence type="ECO:0000313" key="1">
    <source>
        <dbReference type="EMBL" id="SFM54221.1"/>
    </source>
</evidence>
<dbReference type="AlphaFoldDB" id="A0A1I4RPQ4"/>
<keyword evidence="2" id="KW-1185">Reference proteome</keyword>
<gene>
    <name evidence="1" type="ORF">SAMN04487961_0634</name>
</gene>
<sequence>MDVTDPLYQRALLYLRAAGHETGARTRLRLQEHFHRCRADRQDLTAATLLPQLHQWFDLPGQAHMPAPPRLVRGSVGYPGG</sequence>
<dbReference type="Proteomes" id="UP000199339">
    <property type="component" value="Unassembled WGS sequence"/>
</dbReference>
<reference evidence="2" key="1">
    <citation type="submission" date="2016-10" db="EMBL/GenBank/DDBJ databases">
        <authorList>
            <person name="Varghese N."/>
            <person name="Submissions S."/>
        </authorList>
    </citation>
    <scope>NUCLEOTIDE SEQUENCE [LARGE SCALE GENOMIC DNA]</scope>
    <source>
        <strain evidence="2">CGMCC 1.6775</strain>
    </source>
</reference>
<name>A0A1I4RPQ4_9GAMM</name>
<dbReference type="EMBL" id="FOUR01000001">
    <property type="protein sequence ID" value="SFM54221.1"/>
    <property type="molecule type" value="Genomic_DNA"/>
</dbReference>
<accession>A0A1I4RPQ4</accession>
<proteinExistence type="predicted"/>
<organism evidence="1 2">
    <name type="scientific">Marinobacter pelagius</name>
    <dbReference type="NCBI Taxonomy" id="379482"/>
    <lineage>
        <taxon>Bacteria</taxon>
        <taxon>Pseudomonadati</taxon>
        <taxon>Pseudomonadota</taxon>
        <taxon>Gammaproteobacteria</taxon>
        <taxon>Pseudomonadales</taxon>
        <taxon>Marinobacteraceae</taxon>
        <taxon>Marinobacter</taxon>
    </lineage>
</organism>
<protein>
    <submittedName>
        <fullName evidence="1">Uncharacterized protein</fullName>
    </submittedName>
</protein>
<evidence type="ECO:0000313" key="2">
    <source>
        <dbReference type="Proteomes" id="UP000199339"/>
    </source>
</evidence>
<dbReference type="RefSeq" id="WP_091998504.1">
    <property type="nucleotide sequence ID" value="NZ_FOUR01000001.1"/>
</dbReference>